<proteinExistence type="predicted"/>
<feature type="transmembrane region" description="Helical" evidence="1">
    <location>
        <begin position="123"/>
        <end position="140"/>
    </location>
</feature>
<evidence type="ECO:0000259" key="2">
    <source>
        <dbReference type="Pfam" id="PF00892"/>
    </source>
</evidence>
<protein>
    <submittedName>
        <fullName evidence="3">DMT family transporter</fullName>
    </submittedName>
</protein>
<gene>
    <name evidence="3" type="ORF">AABB31_06785</name>
</gene>
<evidence type="ECO:0000256" key="1">
    <source>
        <dbReference type="SAM" id="Phobius"/>
    </source>
</evidence>
<evidence type="ECO:0000313" key="3">
    <source>
        <dbReference type="EMBL" id="WZU68589.1"/>
    </source>
</evidence>
<dbReference type="GO" id="GO:0016020">
    <property type="term" value="C:membrane"/>
    <property type="evidence" value="ECO:0007669"/>
    <property type="project" value="InterPro"/>
</dbReference>
<sequence length="295" mass="30270">MTADNHSIKATAIVVLAGIFWGFYWLPVRQLAGLGLDGAWGTLAITAAAVILLLPFAWRGRARLAAASPLAVCSVALGGVAFVLYSVGFLYGRVAVVVILFFLTPLWSTLLGRFVMGWPLTQSRVLALIFGIAGLAWMLGADGATPLPQGPGEWLGLASGALWAVATTGIRSRASLAPPDAAFVFAAGATVGALCFALGSGHRPDVTHIGQAVVMAVVAGGLWWALSMAGLLWAAARLEPARVGILLMAEVIVGAVSAAIIANEPIGQAELIGGALVLCAGICEVWPARATKPLG</sequence>
<feature type="transmembrane region" description="Helical" evidence="1">
    <location>
        <begin position="212"/>
        <end position="236"/>
    </location>
</feature>
<feature type="transmembrane region" description="Helical" evidence="1">
    <location>
        <begin position="268"/>
        <end position="286"/>
    </location>
</feature>
<dbReference type="Proteomes" id="UP001470809">
    <property type="component" value="Chromosome"/>
</dbReference>
<dbReference type="KEGG" id="yrh:AABB31_06785"/>
<feature type="transmembrane region" description="Helical" evidence="1">
    <location>
        <begin position="7"/>
        <end position="26"/>
    </location>
</feature>
<feature type="transmembrane region" description="Helical" evidence="1">
    <location>
        <begin position="243"/>
        <end position="262"/>
    </location>
</feature>
<dbReference type="SUPFAM" id="SSF103481">
    <property type="entry name" value="Multidrug resistance efflux transporter EmrE"/>
    <property type="match status" value="2"/>
</dbReference>
<keyword evidence="1" id="KW-1133">Transmembrane helix</keyword>
<dbReference type="RefSeq" id="WP_342077879.1">
    <property type="nucleotide sequence ID" value="NZ_CP151767.2"/>
</dbReference>
<keyword evidence="1" id="KW-0812">Transmembrane</keyword>
<dbReference type="EMBL" id="CP151767">
    <property type="protein sequence ID" value="WZU68589.1"/>
    <property type="molecule type" value="Genomic_DNA"/>
</dbReference>
<dbReference type="InterPro" id="IPR000620">
    <property type="entry name" value="EamA_dom"/>
</dbReference>
<dbReference type="AlphaFoldDB" id="A0AAN0MC45"/>
<evidence type="ECO:0000313" key="4">
    <source>
        <dbReference type="Proteomes" id="UP001470809"/>
    </source>
</evidence>
<dbReference type="Pfam" id="PF00892">
    <property type="entry name" value="EamA"/>
    <property type="match status" value="1"/>
</dbReference>
<reference evidence="4" key="1">
    <citation type="submission" date="2024-04" db="EMBL/GenBank/DDBJ databases">
        <title>Phylogenomic analyses of a clade within the roseobacter group suggest taxonomic reassignments of species of the genera Aestuariivita, Citreicella, Loktanella, Nautella, Pelagibaca, Ruegeria, Thalassobius, Thiobacimonas and Tropicibacter, and the proposal o.</title>
        <authorList>
            <person name="Jeon C.O."/>
        </authorList>
    </citation>
    <scope>NUCLEOTIDE SEQUENCE [LARGE SCALE GENOMIC DNA]</scope>
    <source>
        <strain evidence="4">SS1-5</strain>
    </source>
</reference>
<accession>A0AAN0MC45</accession>
<feature type="transmembrane region" description="Helical" evidence="1">
    <location>
        <begin position="90"/>
        <end position="111"/>
    </location>
</feature>
<keyword evidence="4" id="KW-1185">Reference proteome</keyword>
<feature type="transmembrane region" description="Helical" evidence="1">
    <location>
        <begin position="64"/>
        <end position="84"/>
    </location>
</feature>
<keyword evidence="1" id="KW-0472">Membrane</keyword>
<reference evidence="3 4" key="2">
    <citation type="submission" date="2024-08" db="EMBL/GenBank/DDBJ databases">
        <title>Phylogenomic analyses of a clade within the roseobacter group suggest taxonomic reassignments of species of the genera Aestuariivita, Citreicella, Loktanella, Nautella, Pelagibaca, Ruegeria, Thalassobius, Thiobacimonas and Tropicibacter, and the proposal o.</title>
        <authorList>
            <person name="Jeon C.O."/>
        </authorList>
    </citation>
    <scope>NUCLEOTIDE SEQUENCE [LARGE SCALE GENOMIC DNA]</scope>
    <source>
        <strain evidence="3 4">SS1-5</strain>
    </source>
</reference>
<dbReference type="InterPro" id="IPR037185">
    <property type="entry name" value="EmrE-like"/>
</dbReference>
<feature type="domain" description="EamA" evidence="2">
    <location>
        <begin position="13"/>
        <end position="139"/>
    </location>
</feature>
<organism evidence="3 4">
    <name type="scientific">Yoonia rhodophyticola</name>
    <dbReference type="NCBI Taxonomy" id="3137370"/>
    <lineage>
        <taxon>Bacteria</taxon>
        <taxon>Pseudomonadati</taxon>
        <taxon>Pseudomonadota</taxon>
        <taxon>Alphaproteobacteria</taxon>
        <taxon>Rhodobacterales</taxon>
        <taxon>Paracoccaceae</taxon>
        <taxon>Yoonia</taxon>
    </lineage>
</organism>
<feature type="transmembrane region" description="Helical" evidence="1">
    <location>
        <begin position="182"/>
        <end position="200"/>
    </location>
</feature>
<name>A0AAN0MC45_9RHOB</name>
<feature type="transmembrane region" description="Helical" evidence="1">
    <location>
        <begin position="152"/>
        <end position="170"/>
    </location>
</feature>
<feature type="transmembrane region" description="Helical" evidence="1">
    <location>
        <begin position="38"/>
        <end position="57"/>
    </location>
</feature>
<dbReference type="PANTHER" id="PTHR22911">
    <property type="entry name" value="ACYL-MALONYL CONDENSING ENZYME-RELATED"/>
    <property type="match status" value="1"/>
</dbReference>